<feature type="region of interest" description="Disordered" evidence="1">
    <location>
        <begin position="1"/>
        <end position="21"/>
    </location>
</feature>
<dbReference type="EMBL" id="JAGRRH010000099">
    <property type="protein sequence ID" value="KAG7336959.1"/>
    <property type="molecule type" value="Genomic_DNA"/>
</dbReference>
<name>A0A9K3P9G1_9STRA</name>
<reference evidence="2" key="1">
    <citation type="journal article" date="2021" name="Sci. Rep.">
        <title>Diploid genomic architecture of Nitzschia inconspicua, an elite biomass production diatom.</title>
        <authorList>
            <person name="Oliver A."/>
            <person name="Podell S."/>
            <person name="Pinowska A."/>
            <person name="Traller J.C."/>
            <person name="Smith S.R."/>
            <person name="McClure R."/>
            <person name="Beliaev A."/>
            <person name="Bohutskyi P."/>
            <person name="Hill E.A."/>
            <person name="Rabines A."/>
            <person name="Zheng H."/>
            <person name="Allen L.Z."/>
            <person name="Kuo A."/>
            <person name="Grigoriev I.V."/>
            <person name="Allen A.E."/>
            <person name="Hazlebeck D."/>
            <person name="Allen E.E."/>
        </authorList>
    </citation>
    <scope>NUCLEOTIDE SEQUENCE</scope>
    <source>
        <strain evidence="2">Hildebrandi</strain>
    </source>
</reference>
<keyword evidence="3" id="KW-1185">Reference proteome</keyword>
<comment type="caution">
    <text evidence="2">The sequence shown here is derived from an EMBL/GenBank/DDBJ whole genome shotgun (WGS) entry which is preliminary data.</text>
</comment>
<proteinExistence type="predicted"/>
<evidence type="ECO:0000256" key="1">
    <source>
        <dbReference type="SAM" id="MobiDB-lite"/>
    </source>
</evidence>
<protein>
    <submittedName>
        <fullName evidence="2">Uncharacterized protein</fullName>
    </submittedName>
</protein>
<gene>
    <name evidence="2" type="ORF">IV203_017408</name>
</gene>
<organism evidence="2 3">
    <name type="scientific">Nitzschia inconspicua</name>
    <dbReference type="NCBI Taxonomy" id="303405"/>
    <lineage>
        <taxon>Eukaryota</taxon>
        <taxon>Sar</taxon>
        <taxon>Stramenopiles</taxon>
        <taxon>Ochrophyta</taxon>
        <taxon>Bacillariophyta</taxon>
        <taxon>Bacillariophyceae</taxon>
        <taxon>Bacillariophycidae</taxon>
        <taxon>Bacillariales</taxon>
        <taxon>Bacillariaceae</taxon>
        <taxon>Nitzschia</taxon>
    </lineage>
</organism>
<evidence type="ECO:0000313" key="3">
    <source>
        <dbReference type="Proteomes" id="UP000693970"/>
    </source>
</evidence>
<accession>A0A9K3P9G1</accession>
<sequence length="136" mass="16058">MARSKPNGQHPKQDARAQQEDNEDIYGQVLCRISRSIRTNNEKAYTDHCNRTHLQHRVCFFSMVPLVSQVLSYSFGNGILHRWKTSEKNNMFRRATKRGREIEERRPREQETPFFGSARKVTTMKRLREPPEILQA</sequence>
<dbReference type="AlphaFoldDB" id="A0A9K3P9G1"/>
<dbReference type="Proteomes" id="UP000693970">
    <property type="component" value="Unassembled WGS sequence"/>
</dbReference>
<reference evidence="2" key="2">
    <citation type="submission" date="2021-04" db="EMBL/GenBank/DDBJ databases">
        <authorList>
            <person name="Podell S."/>
        </authorList>
    </citation>
    <scope>NUCLEOTIDE SEQUENCE</scope>
    <source>
        <strain evidence="2">Hildebrandi</strain>
    </source>
</reference>
<evidence type="ECO:0000313" key="2">
    <source>
        <dbReference type="EMBL" id="KAG7336959.1"/>
    </source>
</evidence>